<dbReference type="AlphaFoldDB" id="A0AAD5AXY5"/>
<dbReference type="InterPro" id="IPR013783">
    <property type="entry name" value="Ig-like_fold"/>
</dbReference>
<feature type="domain" description="Immunoglobulin C1-set" evidence="1">
    <location>
        <begin position="31"/>
        <end position="95"/>
    </location>
</feature>
<dbReference type="InterPro" id="IPR036179">
    <property type="entry name" value="Ig-like_dom_sf"/>
</dbReference>
<name>A0AAD5AXY5_SILAS</name>
<dbReference type="EMBL" id="MU551588">
    <property type="protein sequence ID" value="KAI5624287.1"/>
    <property type="molecule type" value="Genomic_DNA"/>
</dbReference>
<dbReference type="Proteomes" id="UP001205998">
    <property type="component" value="Unassembled WGS sequence"/>
</dbReference>
<protein>
    <recommendedName>
        <fullName evidence="1">Immunoglobulin C1-set domain-containing protein</fullName>
    </recommendedName>
</protein>
<organism evidence="2 3">
    <name type="scientific">Silurus asotus</name>
    <name type="common">Amur catfish</name>
    <name type="synonym">Parasilurus asotus</name>
    <dbReference type="NCBI Taxonomy" id="30991"/>
    <lineage>
        <taxon>Eukaryota</taxon>
        <taxon>Metazoa</taxon>
        <taxon>Chordata</taxon>
        <taxon>Craniata</taxon>
        <taxon>Vertebrata</taxon>
        <taxon>Euteleostomi</taxon>
        <taxon>Actinopterygii</taxon>
        <taxon>Neopterygii</taxon>
        <taxon>Teleostei</taxon>
        <taxon>Ostariophysi</taxon>
        <taxon>Siluriformes</taxon>
        <taxon>Siluridae</taxon>
        <taxon>Silurus</taxon>
    </lineage>
</organism>
<keyword evidence="3" id="KW-1185">Reference proteome</keyword>
<dbReference type="SUPFAM" id="SSF48726">
    <property type="entry name" value="Immunoglobulin"/>
    <property type="match status" value="1"/>
</dbReference>
<evidence type="ECO:0000259" key="1">
    <source>
        <dbReference type="Pfam" id="PF07654"/>
    </source>
</evidence>
<reference evidence="2" key="1">
    <citation type="submission" date="2018-07" db="EMBL/GenBank/DDBJ databases">
        <title>Comparative genomics of catfishes provides insights into carnivory and benthic adaptation.</title>
        <authorList>
            <person name="Zhang Y."/>
            <person name="Wang D."/>
            <person name="Peng Z."/>
            <person name="Zheng S."/>
            <person name="Shao F."/>
            <person name="Tao W."/>
        </authorList>
    </citation>
    <scope>NUCLEOTIDE SEQUENCE</scope>
    <source>
        <strain evidence="2">Chongqing</strain>
    </source>
</reference>
<comment type="caution">
    <text evidence="2">The sequence shown here is derived from an EMBL/GenBank/DDBJ whole genome shotgun (WGS) entry which is preliminary data.</text>
</comment>
<dbReference type="Pfam" id="PF07654">
    <property type="entry name" value="C1-set"/>
    <property type="match status" value="1"/>
</dbReference>
<proteinExistence type="predicted"/>
<dbReference type="Gene3D" id="2.60.40.10">
    <property type="entry name" value="Immunoglobulins"/>
    <property type="match status" value="1"/>
</dbReference>
<accession>A0AAD5AXY5</accession>
<evidence type="ECO:0000313" key="2">
    <source>
        <dbReference type="EMBL" id="KAI5624287.1"/>
    </source>
</evidence>
<gene>
    <name evidence="2" type="ORF">C0J50_16180</name>
</gene>
<evidence type="ECO:0000313" key="3">
    <source>
        <dbReference type="Proteomes" id="UP001205998"/>
    </source>
</evidence>
<dbReference type="InterPro" id="IPR003597">
    <property type="entry name" value="Ig_C1-set"/>
</dbReference>
<sequence>MERAYVCRCHSDQCEGAATLQCGAAAGEKHTCVACKGFHSDWRLSWKIDGSSWSSGKSRRTAIQHEDDLYTWSSMLSLHQEQLRNKLVTCEAFHNNQSPVVSTVNTEQCSEL</sequence>